<feature type="domain" description="DUF936" evidence="2">
    <location>
        <begin position="4"/>
        <end position="124"/>
    </location>
</feature>
<protein>
    <submittedName>
        <fullName evidence="4">Uncharacterized protein</fullName>
    </submittedName>
</protein>
<organism evidence="4 5">
    <name type="scientific">Zingiber officinale</name>
    <name type="common">Ginger</name>
    <name type="synonym">Amomum zingiber</name>
    <dbReference type="NCBI Taxonomy" id="94328"/>
    <lineage>
        <taxon>Eukaryota</taxon>
        <taxon>Viridiplantae</taxon>
        <taxon>Streptophyta</taxon>
        <taxon>Embryophyta</taxon>
        <taxon>Tracheophyta</taxon>
        <taxon>Spermatophyta</taxon>
        <taxon>Magnoliopsida</taxon>
        <taxon>Liliopsida</taxon>
        <taxon>Zingiberales</taxon>
        <taxon>Zingiberaceae</taxon>
        <taxon>Zingiber</taxon>
    </lineage>
</organism>
<feature type="region of interest" description="Disordered" evidence="1">
    <location>
        <begin position="342"/>
        <end position="377"/>
    </location>
</feature>
<name>A0A8J5ID36_ZINOF</name>
<evidence type="ECO:0000259" key="3">
    <source>
        <dbReference type="Pfam" id="PF21647"/>
    </source>
</evidence>
<proteinExistence type="predicted"/>
<evidence type="ECO:0000313" key="5">
    <source>
        <dbReference type="Proteomes" id="UP000734854"/>
    </source>
</evidence>
<feature type="compositionally biased region" description="Basic and acidic residues" evidence="1">
    <location>
        <begin position="362"/>
        <end position="377"/>
    </location>
</feature>
<dbReference type="EMBL" id="JACMSC010000002">
    <property type="protein sequence ID" value="KAG6532816.1"/>
    <property type="molecule type" value="Genomic_DNA"/>
</dbReference>
<feature type="region of interest" description="Disordered" evidence="1">
    <location>
        <begin position="405"/>
        <end position="428"/>
    </location>
</feature>
<dbReference type="InterPro" id="IPR049172">
    <property type="entry name" value="DUF6857_pln"/>
</dbReference>
<feature type="compositionally biased region" description="Low complexity" evidence="1">
    <location>
        <begin position="411"/>
        <end position="425"/>
    </location>
</feature>
<dbReference type="Pfam" id="PF21647">
    <property type="entry name" value="DUF6857"/>
    <property type="match status" value="1"/>
</dbReference>
<dbReference type="PANTHER" id="PTHR31928">
    <property type="entry name" value="EXPRESSED PROTEIN"/>
    <property type="match status" value="1"/>
</dbReference>
<dbReference type="PANTHER" id="PTHR31928:SF3">
    <property type="entry name" value="EXPRESSED PROTEIN"/>
    <property type="match status" value="1"/>
</dbReference>
<dbReference type="InterPro" id="IPR048297">
    <property type="entry name" value="DUF936_dom_pln"/>
</dbReference>
<evidence type="ECO:0000259" key="2">
    <source>
        <dbReference type="Pfam" id="PF06075"/>
    </source>
</evidence>
<feature type="region of interest" description="Disordered" evidence="1">
    <location>
        <begin position="217"/>
        <end position="249"/>
    </location>
</feature>
<dbReference type="AlphaFoldDB" id="A0A8J5ID36"/>
<feature type="compositionally biased region" description="Basic residues" evidence="1">
    <location>
        <begin position="590"/>
        <end position="601"/>
    </location>
</feature>
<evidence type="ECO:0000256" key="1">
    <source>
        <dbReference type="SAM" id="MobiDB-lite"/>
    </source>
</evidence>
<dbReference type="Pfam" id="PF06075">
    <property type="entry name" value="DUF936"/>
    <property type="match status" value="1"/>
</dbReference>
<feature type="region of interest" description="Disordered" evidence="1">
    <location>
        <begin position="275"/>
        <end position="301"/>
    </location>
</feature>
<reference evidence="4 5" key="1">
    <citation type="submission" date="2020-08" db="EMBL/GenBank/DDBJ databases">
        <title>Plant Genome Project.</title>
        <authorList>
            <person name="Zhang R.-G."/>
        </authorList>
    </citation>
    <scope>NUCLEOTIDE SEQUENCE [LARGE SCALE GENOMIC DNA]</scope>
    <source>
        <tissue evidence="4">Rhizome</tissue>
    </source>
</reference>
<dbReference type="InterPro" id="IPR010341">
    <property type="entry name" value="DUF936_pln"/>
</dbReference>
<evidence type="ECO:0000313" key="4">
    <source>
        <dbReference type="EMBL" id="KAG6532816.1"/>
    </source>
</evidence>
<dbReference type="Proteomes" id="UP000734854">
    <property type="component" value="Unassembled WGS sequence"/>
</dbReference>
<accession>A0A8J5ID36</accession>
<dbReference type="OrthoDB" id="1918502at2759"/>
<feature type="region of interest" description="Disordered" evidence="1">
    <location>
        <begin position="578"/>
        <end position="601"/>
    </location>
</feature>
<sequence>MASLTPGVLLKLLQSMNTDARVVGEHRSAVLQIIGIVPALSVPTGGSFLPSHGFYLQLSDSANSTYVSLSDADADAVLSSRPQLGQLVHVDRLQFAHPAPRAVGLRPVPGARPHPFVGSPDPLIALSSPGNRGFVIQPATAADAGPPLFPSFLGANQSHQVEKRFVFASKENVVVGLGKNQGDCSGKTTRFSSPVTEKLSVVKSSAVSADTKVELSREPSLALKANSRHSSPAMAARANSRHSSPIPSKCEVPSLVVAKEENRRSVREPAIVVPSRYRQPSPAGRKSSASQIKRRSSVSPARRLSIGLKVASPATGEGSEKKKFGVVVAGISMVSDALMGSAKSTRKSWDDSTMTSLVLPSEPKEKGGSKRKMDKESILRTQVAIPRRLSDAETMEMSAMELCSMQTPRASNKSDSSTSSEKSSNMATGITLHDKKWTDGSISFNSIPDHLARLGKEAFQRRNVASIAAADALEEALVAESLIRNLSMFSELCSLSQANNPVPTINRFLSTYDDVLRCKAVAKSLSASHNDDGLKDATPTEQGRLASLWVQAALATDLKAIHLLNTDTECPLNQKASEKLASPQVDHPQRKNVPKKHSSTRKCHSKGLSIASIGTWTRGDGAHEAVDFANMFKYEMQAWFLKFVEEAIEAGFCLFGENSDDNRVAAVLSQLKRINDWLDGVGKTSEGEVLKERIERLKCKIYGFVIGHLELAFDTTISLAKA</sequence>
<gene>
    <name evidence="4" type="ORF">ZIOFF_006670</name>
</gene>
<feature type="domain" description="DUF6857" evidence="3">
    <location>
        <begin position="431"/>
        <end position="715"/>
    </location>
</feature>
<keyword evidence="5" id="KW-1185">Reference proteome</keyword>
<comment type="caution">
    <text evidence="4">The sequence shown here is derived from an EMBL/GenBank/DDBJ whole genome shotgun (WGS) entry which is preliminary data.</text>
</comment>